<protein>
    <submittedName>
        <fullName evidence="5">Diguanylate cyclase (GGDEF) domain-containing protein</fullName>
    </submittedName>
</protein>
<dbReference type="InterPro" id="IPR050706">
    <property type="entry name" value="Cyclic-di-GMP_PDE-like"/>
</dbReference>
<dbReference type="SUPFAM" id="SSF141868">
    <property type="entry name" value="EAL domain-like"/>
    <property type="match status" value="1"/>
</dbReference>
<dbReference type="InterPro" id="IPR003660">
    <property type="entry name" value="HAMP_dom"/>
</dbReference>
<dbReference type="PROSITE" id="PS50883">
    <property type="entry name" value="EAL"/>
    <property type="match status" value="1"/>
</dbReference>
<dbReference type="CDD" id="cd01949">
    <property type="entry name" value="GGDEF"/>
    <property type="match status" value="1"/>
</dbReference>
<keyword evidence="6" id="KW-1185">Reference proteome</keyword>
<sequence>MVLGTIGLVSGLGYYELTTATTENAKIRIDRAARTAAALMRYGADDALKPVLNEDGQPLLLTLQDDADERTLTHSGALDDLLATIGRANQGAANMFRWSEQDQAFNRFASTFRAPDGGPPPPFSISSGHPAFESLSNGQRYIGNVPVQGRMRLAYIMPIMTGADTLKGALAVDVGWIDDLSTAKNRHKARLLLAAAIIVVFASLVGILLLRTEFKPLVSLAETADQLAGGRLAGRVPFTHRHDEIGHLAQGLVKVTELQDKLHKLAYTDPVTMAGNRTRYFSELNAALKETRTSSRCFSLIHLDFSGFAKINDTFGQQVGNRVLLQAYARLVRTFGRNAKISRISADDFCILLPCDEEGTLAEDRAIQALEMLSVPFQLEEGEIRVDPCIGIALLPQDADDAETAHRIAGLALRAAKSKDVNSYEFFSAPMNEKVQSDMLLETLLRAAIRTKQLELHYQPQFRPQDGRLIGLEALIRWPSEKGGYIPPSNFIPIAEKTGLVLDVGHFVLEEACRQIAIWRAEGFDFNQVSVNVSPIQFRQSSFAEQVREILSFHGVPANSLCLEVTENVFVDTSEQRVLDILSELQDIGVQLSLDDFGSGYSSLSYLHRLPFQELKIDRAFLTDADSKVSKSELFKAIVDLGKGLGLRVIAEGAETDGEYGLTSSLGCDGVQGYFCCPPVPVGELRNRLHAFSQTQVRASAKRRSA</sequence>
<evidence type="ECO:0000313" key="6">
    <source>
        <dbReference type="Proteomes" id="UP001157914"/>
    </source>
</evidence>
<evidence type="ECO:0000256" key="1">
    <source>
        <dbReference type="SAM" id="Phobius"/>
    </source>
</evidence>
<dbReference type="Pfam" id="PF00990">
    <property type="entry name" value="GGDEF"/>
    <property type="match status" value="1"/>
</dbReference>
<dbReference type="Pfam" id="PF00672">
    <property type="entry name" value="HAMP"/>
    <property type="match status" value="1"/>
</dbReference>
<evidence type="ECO:0000259" key="4">
    <source>
        <dbReference type="PROSITE" id="PS50887"/>
    </source>
</evidence>
<dbReference type="PANTHER" id="PTHR33121:SF71">
    <property type="entry name" value="OXYGEN SENSOR PROTEIN DOSP"/>
    <property type="match status" value="1"/>
</dbReference>
<dbReference type="Gene3D" id="6.10.340.10">
    <property type="match status" value="1"/>
</dbReference>
<feature type="domain" description="GGDEF" evidence="4">
    <location>
        <begin position="296"/>
        <end position="429"/>
    </location>
</feature>
<feature type="domain" description="HAMP" evidence="3">
    <location>
        <begin position="211"/>
        <end position="264"/>
    </location>
</feature>
<dbReference type="CDD" id="cd01948">
    <property type="entry name" value="EAL"/>
    <property type="match status" value="1"/>
</dbReference>
<keyword evidence="1" id="KW-0812">Transmembrane</keyword>
<dbReference type="Proteomes" id="UP001157914">
    <property type="component" value="Unassembled WGS sequence"/>
</dbReference>
<dbReference type="SUPFAM" id="SSF158472">
    <property type="entry name" value="HAMP domain-like"/>
    <property type="match status" value="1"/>
</dbReference>
<dbReference type="PANTHER" id="PTHR33121">
    <property type="entry name" value="CYCLIC DI-GMP PHOSPHODIESTERASE PDEF"/>
    <property type="match status" value="1"/>
</dbReference>
<organism evidence="5 6">
    <name type="scientific">Roseibium denhamense</name>
    <dbReference type="NCBI Taxonomy" id="76305"/>
    <lineage>
        <taxon>Bacteria</taxon>
        <taxon>Pseudomonadati</taxon>
        <taxon>Pseudomonadota</taxon>
        <taxon>Alphaproteobacteria</taxon>
        <taxon>Hyphomicrobiales</taxon>
        <taxon>Stappiaceae</taxon>
        <taxon>Roseibium</taxon>
    </lineage>
</organism>
<keyword evidence="1" id="KW-1133">Transmembrane helix</keyword>
<accession>A0ABY1N5I4</accession>
<evidence type="ECO:0000259" key="3">
    <source>
        <dbReference type="PROSITE" id="PS50885"/>
    </source>
</evidence>
<feature type="domain" description="EAL" evidence="2">
    <location>
        <begin position="438"/>
        <end position="693"/>
    </location>
</feature>
<gene>
    <name evidence="5" type="ORF">SAMN06265374_0254</name>
</gene>
<dbReference type="PROSITE" id="PS50887">
    <property type="entry name" value="GGDEF"/>
    <property type="match status" value="1"/>
</dbReference>
<name>A0ABY1N5I4_9HYPH</name>
<dbReference type="PROSITE" id="PS50885">
    <property type="entry name" value="HAMP"/>
    <property type="match status" value="1"/>
</dbReference>
<dbReference type="SMART" id="SM00267">
    <property type="entry name" value="GGDEF"/>
    <property type="match status" value="1"/>
</dbReference>
<evidence type="ECO:0000259" key="2">
    <source>
        <dbReference type="PROSITE" id="PS50883"/>
    </source>
</evidence>
<feature type="transmembrane region" description="Helical" evidence="1">
    <location>
        <begin position="191"/>
        <end position="210"/>
    </location>
</feature>
<dbReference type="SMART" id="SM00052">
    <property type="entry name" value="EAL"/>
    <property type="match status" value="1"/>
</dbReference>
<comment type="caution">
    <text evidence="5">The sequence shown here is derived from an EMBL/GenBank/DDBJ whole genome shotgun (WGS) entry which is preliminary data.</text>
</comment>
<keyword evidence="1" id="KW-0472">Membrane</keyword>
<dbReference type="InterPro" id="IPR029787">
    <property type="entry name" value="Nucleotide_cyclase"/>
</dbReference>
<dbReference type="NCBIfam" id="TIGR00254">
    <property type="entry name" value="GGDEF"/>
    <property type="match status" value="1"/>
</dbReference>
<proteinExistence type="predicted"/>
<dbReference type="Gene3D" id="3.20.20.450">
    <property type="entry name" value="EAL domain"/>
    <property type="match status" value="1"/>
</dbReference>
<dbReference type="InterPro" id="IPR001633">
    <property type="entry name" value="EAL_dom"/>
</dbReference>
<dbReference type="InterPro" id="IPR000160">
    <property type="entry name" value="GGDEF_dom"/>
</dbReference>
<evidence type="ECO:0000313" key="5">
    <source>
        <dbReference type="EMBL" id="SMP00662.1"/>
    </source>
</evidence>
<dbReference type="Pfam" id="PF00563">
    <property type="entry name" value="EAL"/>
    <property type="match status" value="1"/>
</dbReference>
<dbReference type="RefSeq" id="WP_155189507.1">
    <property type="nucleotide sequence ID" value="NZ_BAAAEA010000001.1"/>
</dbReference>
<dbReference type="CDD" id="cd06225">
    <property type="entry name" value="HAMP"/>
    <property type="match status" value="1"/>
</dbReference>
<dbReference type="InterPro" id="IPR035919">
    <property type="entry name" value="EAL_sf"/>
</dbReference>
<dbReference type="InterPro" id="IPR043128">
    <property type="entry name" value="Rev_trsase/Diguanyl_cyclase"/>
</dbReference>
<dbReference type="SUPFAM" id="SSF55073">
    <property type="entry name" value="Nucleotide cyclase"/>
    <property type="match status" value="1"/>
</dbReference>
<reference evidence="5 6" key="1">
    <citation type="submission" date="2017-05" db="EMBL/GenBank/DDBJ databases">
        <authorList>
            <person name="Varghese N."/>
            <person name="Submissions S."/>
        </authorList>
    </citation>
    <scope>NUCLEOTIDE SEQUENCE [LARGE SCALE GENOMIC DNA]</scope>
    <source>
        <strain evidence="5 6">DSM 15949</strain>
    </source>
</reference>
<dbReference type="EMBL" id="FXTT01000001">
    <property type="protein sequence ID" value="SMP00662.1"/>
    <property type="molecule type" value="Genomic_DNA"/>
</dbReference>
<dbReference type="Gene3D" id="3.30.70.270">
    <property type="match status" value="1"/>
</dbReference>